<keyword evidence="8" id="KW-0807">Transducer</keyword>
<feature type="chain" id="PRO_5006668448" description="Methuselah N-terminal domain-containing protein" evidence="9">
    <location>
        <begin position="19"/>
        <end position="265"/>
    </location>
</feature>
<dbReference type="SUPFAM" id="SSF63877">
    <property type="entry name" value="Methuselah ectodomain"/>
    <property type="match status" value="1"/>
</dbReference>
<evidence type="ECO:0000313" key="11">
    <source>
        <dbReference type="EMBL" id="KRT83166.1"/>
    </source>
</evidence>
<reference evidence="11 12" key="1">
    <citation type="submission" date="2015-09" db="EMBL/GenBank/DDBJ databases">
        <title>Draft genome of the scarab beetle Oryctes borbonicus.</title>
        <authorList>
            <person name="Meyer J.M."/>
            <person name="Markov G.V."/>
            <person name="Baskaran P."/>
            <person name="Herrmann M."/>
            <person name="Sommer R.J."/>
            <person name="Roedelsperger C."/>
        </authorList>
    </citation>
    <scope>NUCLEOTIDE SEQUENCE [LARGE SCALE GENOMIC DNA]</scope>
    <source>
        <strain evidence="11">OB123</strain>
        <tissue evidence="11">Whole animal</tissue>
    </source>
</reference>
<dbReference type="EMBL" id="LJIG01009395">
    <property type="protein sequence ID" value="KRT83166.1"/>
    <property type="molecule type" value="Genomic_DNA"/>
</dbReference>
<dbReference type="InterPro" id="IPR051384">
    <property type="entry name" value="Mth_GPCR"/>
</dbReference>
<evidence type="ECO:0000256" key="5">
    <source>
        <dbReference type="ARBA" id="ARBA00022989"/>
    </source>
</evidence>
<evidence type="ECO:0000256" key="4">
    <source>
        <dbReference type="ARBA" id="ARBA00022729"/>
    </source>
</evidence>
<keyword evidence="4 9" id="KW-0732">Signal</keyword>
<dbReference type="Gene3D" id="2.170.180.11">
    <property type="entry name" value="Methuselah ectodomain, domain 2"/>
    <property type="match status" value="1"/>
</dbReference>
<feature type="non-terminal residue" evidence="11">
    <location>
        <position position="265"/>
    </location>
</feature>
<dbReference type="InterPro" id="IPR023311">
    <property type="entry name" value="Methusela_ecto_dom_2"/>
</dbReference>
<evidence type="ECO:0000256" key="7">
    <source>
        <dbReference type="ARBA" id="ARBA00023170"/>
    </source>
</evidence>
<dbReference type="InterPro" id="IPR010596">
    <property type="entry name" value="Methuselah_N_dom"/>
</dbReference>
<dbReference type="GO" id="GO:0008528">
    <property type="term" value="F:G protein-coupled peptide receptor activity"/>
    <property type="evidence" value="ECO:0007669"/>
    <property type="project" value="TreeGrafter"/>
</dbReference>
<protein>
    <recommendedName>
        <fullName evidence="10">Methuselah N-terminal domain-containing protein</fullName>
    </recommendedName>
</protein>
<keyword evidence="6" id="KW-0297">G-protein coupled receptor</keyword>
<keyword evidence="5" id="KW-1133">Transmembrane helix</keyword>
<evidence type="ECO:0000256" key="1">
    <source>
        <dbReference type="ARBA" id="ARBA00004127"/>
    </source>
</evidence>
<evidence type="ECO:0000256" key="8">
    <source>
        <dbReference type="ARBA" id="ARBA00023224"/>
    </source>
</evidence>
<evidence type="ECO:0000313" key="12">
    <source>
        <dbReference type="Proteomes" id="UP000051574"/>
    </source>
</evidence>
<dbReference type="PANTHER" id="PTHR47154">
    <property type="entry name" value="G-PROTEIN COUPLED RECEPTOR MTH-RELATED"/>
    <property type="match status" value="1"/>
</dbReference>
<feature type="domain" description="Methuselah N-terminal" evidence="10">
    <location>
        <begin position="42"/>
        <end position="165"/>
    </location>
</feature>
<dbReference type="OrthoDB" id="6767429at2759"/>
<dbReference type="AlphaFoldDB" id="A0A0T6B7J7"/>
<comment type="subcellular location">
    <subcellularLocation>
        <location evidence="1">Endomembrane system</location>
        <topology evidence="1">Multi-pass membrane protein</topology>
    </subcellularLocation>
</comment>
<comment type="similarity">
    <text evidence="2">Belongs to the G-protein coupled receptor 2 family. Mth subfamily.</text>
</comment>
<keyword evidence="7" id="KW-0675">Receptor</keyword>
<accession>A0A0T6B7J7</accession>
<dbReference type="GO" id="GO:0005886">
    <property type="term" value="C:plasma membrane"/>
    <property type="evidence" value="ECO:0007669"/>
    <property type="project" value="TreeGrafter"/>
</dbReference>
<dbReference type="InterPro" id="IPR036272">
    <property type="entry name" value="Methuselah_N_sf"/>
</dbReference>
<evidence type="ECO:0000256" key="3">
    <source>
        <dbReference type="ARBA" id="ARBA00022692"/>
    </source>
</evidence>
<organism evidence="11 12">
    <name type="scientific">Oryctes borbonicus</name>
    <dbReference type="NCBI Taxonomy" id="1629725"/>
    <lineage>
        <taxon>Eukaryota</taxon>
        <taxon>Metazoa</taxon>
        <taxon>Ecdysozoa</taxon>
        <taxon>Arthropoda</taxon>
        <taxon>Hexapoda</taxon>
        <taxon>Insecta</taxon>
        <taxon>Pterygota</taxon>
        <taxon>Neoptera</taxon>
        <taxon>Endopterygota</taxon>
        <taxon>Coleoptera</taxon>
        <taxon>Polyphaga</taxon>
        <taxon>Scarabaeiformia</taxon>
        <taxon>Scarabaeidae</taxon>
        <taxon>Dynastinae</taxon>
        <taxon>Oryctes</taxon>
    </lineage>
</organism>
<name>A0A0T6B7J7_9SCAR</name>
<evidence type="ECO:0000256" key="6">
    <source>
        <dbReference type="ARBA" id="ARBA00023040"/>
    </source>
</evidence>
<keyword evidence="12" id="KW-1185">Reference proteome</keyword>
<dbReference type="GO" id="GO:0012505">
    <property type="term" value="C:endomembrane system"/>
    <property type="evidence" value="ECO:0007669"/>
    <property type="project" value="UniProtKB-SubCell"/>
</dbReference>
<feature type="signal peptide" evidence="9">
    <location>
        <begin position="1"/>
        <end position="18"/>
    </location>
</feature>
<proteinExistence type="inferred from homology"/>
<dbReference type="PANTHER" id="PTHR47154:SF2">
    <property type="entry name" value="G-PROTEIN COUPLED RECEPTOR MTH-RELATED"/>
    <property type="match status" value="1"/>
</dbReference>
<evidence type="ECO:0000256" key="2">
    <source>
        <dbReference type="ARBA" id="ARBA00008979"/>
    </source>
</evidence>
<comment type="caution">
    <text evidence="11">The sequence shown here is derived from an EMBL/GenBank/DDBJ whole genome shotgun (WGS) entry which is preliminary data.</text>
</comment>
<dbReference type="Pfam" id="PF06652">
    <property type="entry name" value="Methuselah_N"/>
    <property type="match status" value="1"/>
</dbReference>
<evidence type="ECO:0000256" key="9">
    <source>
        <dbReference type="SAM" id="SignalP"/>
    </source>
</evidence>
<keyword evidence="5" id="KW-0472">Membrane</keyword>
<keyword evidence="3" id="KW-0812">Transmembrane</keyword>
<evidence type="ECO:0000259" key="10">
    <source>
        <dbReference type="Pfam" id="PF06652"/>
    </source>
</evidence>
<gene>
    <name evidence="11" type="ORF">AMK59_4883</name>
</gene>
<dbReference type="Proteomes" id="UP000051574">
    <property type="component" value="Unassembled WGS sequence"/>
</dbReference>
<dbReference type="PROSITE" id="PS51257">
    <property type="entry name" value="PROKAR_LIPOPROTEIN"/>
    <property type="match status" value="1"/>
</dbReference>
<sequence>MKICSALFSYTIISSAICSCCPTRLEEVIDITSGKQYNNVIVYNNMIFNSSNYFQYQGKTYGCVCSIKTCLTKCCPEGERLIDQECRKFDKEINIAVYKGTEMFNSNADNFYLIKTSVFDNICGDGYTFSLTQNEIDYYLQENGDLHTSLQTFTDKNMYCIDGNENGELIVEVCYMENTDEEMSITMVAGLECTEQPVMIPNDVERYIQENGDVYSSIGNFTDRKTYCFEGTKDSDLVILVCAESIEAGESGEMDEMMMITYYIG</sequence>